<gene>
    <name evidence="1" type="ORF">ALP48_101224</name>
</gene>
<sequence>MTPATTDYHPSKNFRATPCGVWLFNWREKMKDSTQYYKFSAPRVPAASPIDGMMPVDSLNRPVGVEVVLWSEMRPGYDIQLNLDGHLVGERKILTHDNKPGEVVHLELDKKYLREERSYTLRCMATNNINQTVMDSPSTSLIIDRTAPGAALLAPIIFHQVNFGEALKGMLPGYADMQAGDCIQTFCNNREGPVHVVEPENLATVPMQIVFSKAFLLGLDSQHATINYQVIDRAGNVSLLSHSVTLSMQF</sequence>
<name>A0A3M5KRX3_PSESX</name>
<dbReference type="EMBL" id="RBTH01000329">
    <property type="protein sequence ID" value="RMT40967.1"/>
    <property type="molecule type" value="Genomic_DNA"/>
</dbReference>
<evidence type="ECO:0000313" key="2">
    <source>
        <dbReference type="Proteomes" id="UP000268096"/>
    </source>
</evidence>
<reference evidence="1 2" key="1">
    <citation type="submission" date="2018-08" db="EMBL/GenBank/DDBJ databases">
        <title>Recombination of ecologically and evolutionarily significant loci maintains genetic cohesion in the Pseudomonas syringae species complex.</title>
        <authorList>
            <person name="Dillon M."/>
            <person name="Thakur S."/>
            <person name="Almeida R.N.D."/>
            <person name="Weir B.S."/>
            <person name="Guttman D.S."/>
        </authorList>
    </citation>
    <scope>NUCLEOTIDE SEQUENCE [LARGE SCALE GENOMIC DNA]</scope>
    <source>
        <strain evidence="1 2">ICMP 16926</strain>
    </source>
</reference>
<protein>
    <submittedName>
        <fullName evidence="1">Uncharacterized protein</fullName>
    </submittedName>
</protein>
<dbReference type="Proteomes" id="UP000268096">
    <property type="component" value="Unassembled WGS sequence"/>
</dbReference>
<evidence type="ECO:0000313" key="1">
    <source>
        <dbReference type="EMBL" id="RMT40967.1"/>
    </source>
</evidence>
<comment type="caution">
    <text evidence="1">The sequence shown here is derived from an EMBL/GenBank/DDBJ whole genome shotgun (WGS) entry which is preliminary data.</text>
</comment>
<organism evidence="1 2">
    <name type="scientific">Pseudomonas syringae pv. solidagae</name>
    <dbReference type="NCBI Taxonomy" id="264458"/>
    <lineage>
        <taxon>Bacteria</taxon>
        <taxon>Pseudomonadati</taxon>
        <taxon>Pseudomonadota</taxon>
        <taxon>Gammaproteobacteria</taxon>
        <taxon>Pseudomonadales</taxon>
        <taxon>Pseudomonadaceae</taxon>
        <taxon>Pseudomonas</taxon>
        <taxon>Pseudomonas syringae</taxon>
    </lineage>
</organism>
<accession>A0A3M5KRX3</accession>
<proteinExistence type="predicted"/>
<dbReference type="AlphaFoldDB" id="A0A3M5KRX3"/>